<sequence>MYSSIIQQQFPPPQPKQTQQYVHVNQSGQIITAAPGHHQHYGLPGQPIMMLPKQQQQPGQGGTIIMPRTLPGGPRPIGPPPQLMGQTVIGMPGNTTRFLVQSSGQETGFNARASRFIFPNQPQQQQHPYMQFTTQQSTTPGSNQGGGEITQTFQRM</sequence>
<proteinExistence type="predicted"/>
<dbReference type="AlphaFoldDB" id="A0A816DW98"/>
<keyword evidence="4" id="KW-1185">Reference proteome</keyword>
<dbReference type="EMBL" id="CAJNOQ010048647">
    <property type="protein sequence ID" value="CAF1644336.1"/>
    <property type="molecule type" value="Genomic_DNA"/>
</dbReference>
<name>A0A816DW98_9BILA</name>
<comment type="caution">
    <text evidence="2">The sequence shown here is derived from an EMBL/GenBank/DDBJ whole genome shotgun (WGS) entry which is preliminary data.</text>
</comment>
<feature type="region of interest" description="Disordered" evidence="1">
    <location>
        <begin position="134"/>
        <end position="156"/>
    </location>
</feature>
<protein>
    <submittedName>
        <fullName evidence="2">Uncharacterized protein</fullName>
    </submittedName>
</protein>
<feature type="non-terminal residue" evidence="2">
    <location>
        <position position="1"/>
    </location>
</feature>
<evidence type="ECO:0000256" key="1">
    <source>
        <dbReference type="SAM" id="MobiDB-lite"/>
    </source>
</evidence>
<evidence type="ECO:0000313" key="2">
    <source>
        <dbReference type="EMBL" id="CAF1644336.1"/>
    </source>
</evidence>
<dbReference type="Proteomes" id="UP000681722">
    <property type="component" value="Unassembled WGS sequence"/>
</dbReference>
<dbReference type="Proteomes" id="UP000663829">
    <property type="component" value="Unassembled WGS sequence"/>
</dbReference>
<dbReference type="EMBL" id="CAJOBC010118050">
    <property type="protein sequence ID" value="CAF4561381.1"/>
    <property type="molecule type" value="Genomic_DNA"/>
</dbReference>
<gene>
    <name evidence="2" type="ORF">GPM918_LOCUS45136</name>
    <name evidence="3" type="ORF">SRO942_LOCUS47400</name>
</gene>
<evidence type="ECO:0000313" key="3">
    <source>
        <dbReference type="EMBL" id="CAF4561381.1"/>
    </source>
</evidence>
<reference evidence="2" key="1">
    <citation type="submission" date="2021-02" db="EMBL/GenBank/DDBJ databases">
        <authorList>
            <person name="Nowell W R."/>
        </authorList>
    </citation>
    <scope>NUCLEOTIDE SEQUENCE</scope>
</reference>
<organism evidence="2 4">
    <name type="scientific">Didymodactylos carnosus</name>
    <dbReference type="NCBI Taxonomy" id="1234261"/>
    <lineage>
        <taxon>Eukaryota</taxon>
        <taxon>Metazoa</taxon>
        <taxon>Spiralia</taxon>
        <taxon>Gnathifera</taxon>
        <taxon>Rotifera</taxon>
        <taxon>Eurotatoria</taxon>
        <taxon>Bdelloidea</taxon>
        <taxon>Philodinida</taxon>
        <taxon>Philodinidae</taxon>
        <taxon>Didymodactylos</taxon>
    </lineage>
</organism>
<accession>A0A816DW98</accession>
<evidence type="ECO:0000313" key="4">
    <source>
        <dbReference type="Proteomes" id="UP000663829"/>
    </source>
</evidence>